<proteinExistence type="inferred from homology"/>
<dbReference type="GO" id="GO:0070006">
    <property type="term" value="F:metalloaminopeptidase activity"/>
    <property type="evidence" value="ECO:0007669"/>
    <property type="project" value="InterPro"/>
</dbReference>
<keyword evidence="7" id="KW-0378">Hydrolase</keyword>
<dbReference type="OrthoDB" id="9806388at2"/>
<dbReference type="Pfam" id="PF05195">
    <property type="entry name" value="AMP_N"/>
    <property type="match status" value="1"/>
</dbReference>
<dbReference type="SUPFAM" id="SSF55920">
    <property type="entry name" value="Creatinase/aminopeptidase"/>
    <property type="match status" value="1"/>
</dbReference>
<dbReference type="InterPro" id="IPR052433">
    <property type="entry name" value="X-Pro_dipept-like"/>
</dbReference>
<dbReference type="EMBL" id="LHPH01000007">
    <property type="protein sequence ID" value="KPH63748.1"/>
    <property type="molecule type" value="Genomic_DNA"/>
</dbReference>
<evidence type="ECO:0000313" key="14">
    <source>
        <dbReference type="EMBL" id="KPH63748.1"/>
    </source>
</evidence>
<dbReference type="InterPro" id="IPR029149">
    <property type="entry name" value="Creatin/AminoP/Spt16_N"/>
</dbReference>
<sequence>MPTVSIEKAEFKARRERLLAMMEPNSVAIIPAANEVTRSRDTEYAFRQDSDFFYLTGFNEPDAVLVLSPSSETPSTLFCLNKDKLAEIWHGRRIGFEKAKKDYLFDQTCALSELTEQLLNLVNGQQILFYAQGTYPQFDDKVWELLNTLRGAPKKGYKAPHTIKDIRGLVHEMRLFKSPAEVRIMRESCEISTQGHMRAMQFAKPGATEYQLEAELHHHYAMHGARHPAYGTIVGGGDNANILHYTANSDVLTNGDLVLIDSGAELHGYAADITRTFPINGKFSEPQAALYTIVLAAQEAAFTEVRPGGTLSKANKLAMKVLTQGLLDLGILQGDLQELLDNQACKAFYMHGLGHWLGLDVHDVGDYKKDEKERPFEPGMVLTIEPGLYISLDAKAPEQYKGIGIRIEDNLLVTEQGHENLTASAPKSISEIEALMKKQATNR</sequence>
<keyword evidence="15" id="KW-1185">Reference proteome</keyword>
<evidence type="ECO:0000256" key="1">
    <source>
        <dbReference type="ARBA" id="ARBA00001424"/>
    </source>
</evidence>
<dbReference type="PANTHER" id="PTHR43226:SF4">
    <property type="entry name" value="XAA-PRO AMINOPEPTIDASE 3"/>
    <property type="match status" value="1"/>
</dbReference>
<evidence type="ECO:0000256" key="6">
    <source>
        <dbReference type="ARBA" id="ARBA00022723"/>
    </source>
</evidence>
<organism evidence="14 15">
    <name type="scientific">Pseudoalteromonas porphyrae</name>
    <dbReference type="NCBI Taxonomy" id="187330"/>
    <lineage>
        <taxon>Bacteria</taxon>
        <taxon>Pseudomonadati</taxon>
        <taxon>Pseudomonadota</taxon>
        <taxon>Gammaproteobacteria</taxon>
        <taxon>Alteromonadales</taxon>
        <taxon>Pseudoalteromonadaceae</taxon>
        <taxon>Pseudoalteromonas</taxon>
    </lineage>
</organism>
<evidence type="ECO:0000313" key="15">
    <source>
        <dbReference type="Proteomes" id="UP000037848"/>
    </source>
</evidence>
<keyword evidence="9" id="KW-0464">Manganese</keyword>
<dbReference type="Pfam" id="PF00557">
    <property type="entry name" value="Peptidase_M24"/>
    <property type="match status" value="1"/>
</dbReference>
<dbReference type="InterPro" id="IPR000994">
    <property type="entry name" value="Pept_M24"/>
</dbReference>
<gene>
    <name evidence="14" type="ORF">ADS77_07450</name>
</gene>
<dbReference type="SMART" id="SM01011">
    <property type="entry name" value="AMP_N"/>
    <property type="match status" value="1"/>
</dbReference>
<comment type="cofactor">
    <cofactor evidence="2">
        <name>Mn(2+)</name>
        <dbReference type="ChEBI" id="CHEBI:29035"/>
    </cofactor>
</comment>
<keyword evidence="14" id="KW-0031">Aminopeptidase</keyword>
<evidence type="ECO:0000256" key="2">
    <source>
        <dbReference type="ARBA" id="ARBA00001936"/>
    </source>
</evidence>
<comment type="similarity">
    <text evidence="3">Belongs to the peptidase M24B family.</text>
</comment>
<comment type="caution">
    <text evidence="14">The sequence shown here is derived from an EMBL/GenBank/DDBJ whole genome shotgun (WGS) entry which is preliminary data.</text>
</comment>
<dbReference type="Gene3D" id="3.90.230.10">
    <property type="entry name" value="Creatinase/methionine aminopeptidase superfamily"/>
    <property type="match status" value="1"/>
</dbReference>
<dbReference type="CDD" id="cd01087">
    <property type="entry name" value="Prolidase"/>
    <property type="match status" value="1"/>
</dbReference>
<evidence type="ECO:0000256" key="4">
    <source>
        <dbReference type="ARBA" id="ARBA00012574"/>
    </source>
</evidence>
<accession>A0A0N0M076</accession>
<keyword evidence="8" id="KW-0482">Metalloprotease</keyword>
<dbReference type="AlphaFoldDB" id="A0A0N0M076"/>
<evidence type="ECO:0000256" key="8">
    <source>
        <dbReference type="ARBA" id="ARBA00023049"/>
    </source>
</evidence>
<dbReference type="Proteomes" id="UP000037848">
    <property type="component" value="Unassembled WGS sequence"/>
</dbReference>
<evidence type="ECO:0000256" key="7">
    <source>
        <dbReference type="ARBA" id="ARBA00022801"/>
    </source>
</evidence>
<reference evidence="14 15" key="1">
    <citation type="submission" date="2015-08" db="EMBL/GenBank/DDBJ databases">
        <title>Draft Genome Sequence of Pseudoalteromonas porphyrae UCD-SED14.</title>
        <authorList>
            <person name="Coil D.A."/>
            <person name="Jospin G."/>
            <person name="Lee R.D."/>
            <person name="Eisen J.A."/>
        </authorList>
    </citation>
    <scope>NUCLEOTIDE SEQUENCE [LARGE SCALE GENOMIC DNA]</scope>
    <source>
        <strain evidence="14 15">UCD-SED14</strain>
    </source>
</reference>
<feature type="domain" description="Aminopeptidase P N-terminal" evidence="13">
    <location>
        <begin position="6"/>
        <end position="139"/>
    </location>
</feature>
<keyword evidence="6" id="KW-0479">Metal-binding</keyword>
<dbReference type="STRING" id="187330.AMS58_13595"/>
<dbReference type="GO" id="GO:0006508">
    <property type="term" value="P:proteolysis"/>
    <property type="evidence" value="ECO:0007669"/>
    <property type="project" value="UniProtKB-KW"/>
</dbReference>
<dbReference type="PRINTS" id="PR00599">
    <property type="entry name" value="MAPEPTIDASE"/>
</dbReference>
<dbReference type="EC" id="3.4.11.9" evidence="4"/>
<dbReference type="SUPFAM" id="SSF53092">
    <property type="entry name" value="Creatinase/prolidase N-terminal domain"/>
    <property type="match status" value="1"/>
</dbReference>
<protein>
    <recommendedName>
        <fullName evidence="10">Xaa-Pro aminopeptidase</fullName>
        <ecNumber evidence="4">3.4.11.9</ecNumber>
    </recommendedName>
    <alternativeName>
        <fullName evidence="11">Aminopeptidase P II</fullName>
    </alternativeName>
    <alternativeName>
        <fullName evidence="12">X-Pro aminopeptidase</fullName>
    </alternativeName>
</protein>
<comment type="catalytic activity">
    <reaction evidence="1">
        <text>Release of any N-terminal amino acid, including proline, that is linked to proline, even from a dipeptide or tripeptide.</text>
        <dbReference type="EC" id="3.4.11.9"/>
    </reaction>
</comment>
<evidence type="ECO:0000256" key="12">
    <source>
        <dbReference type="ARBA" id="ARBA00081411"/>
    </source>
</evidence>
<evidence type="ECO:0000256" key="3">
    <source>
        <dbReference type="ARBA" id="ARBA00008766"/>
    </source>
</evidence>
<name>A0A0N0M076_9GAMM</name>
<dbReference type="RefSeq" id="WP_054205585.1">
    <property type="nucleotide sequence ID" value="NZ_LHPH01000007.1"/>
</dbReference>
<dbReference type="PATRIC" id="fig|187330.3.peg.3522"/>
<dbReference type="PANTHER" id="PTHR43226">
    <property type="entry name" value="XAA-PRO AMINOPEPTIDASE 3"/>
    <property type="match status" value="1"/>
</dbReference>
<dbReference type="FunFam" id="3.90.230.10:FF:000002">
    <property type="entry name" value="Xaa-Pro aminopeptidase 3"/>
    <property type="match status" value="1"/>
</dbReference>
<dbReference type="InterPro" id="IPR007865">
    <property type="entry name" value="Aminopep_P_N"/>
</dbReference>
<dbReference type="GO" id="GO:0005829">
    <property type="term" value="C:cytosol"/>
    <property type="evidence" value="ECO:0007669"/>
    <property type="project" value="TreeGrafter"/>
</dbReference>
<evidence type="ECO:0000256" key="5">
    <source>
        <dbReference type="ARBA" id="ARBA00022670"/>
    </source>
</evidence>
<dbReference type="InterPro" id="IPR036005">
    <property type="entry name" value="Creatinase/aminopeptidase-like"/>
</dbReference>
<evidence type="ECO:0000256" key="9">
    <source>
        <dbReference type="ARBA" id="ARBA00023211"/>
    </source>
</evidence>
<dbReference type="InterPro" id="IPR001714">
    <property type="entry name" value="Pept_M24_MAP"/>
</dbReference>
<dbReference type="Gene3D" id="3.40.350.10">
    <property type="entry name" value="Creatinase/prolidase N-terminal domain"/>
    <property type="match status" value="1"/>
</dbReference>
<dbReference type="GO" id="GO:0030145">
    <property type="term" value="F:manganese ion binding"/>
    <property type="evidence" value="ECO:0007669"/>
    <property type="project" value="InterPro"/>
</dbReference>
<keyword evidence="5" id="KW-0645">Protease</keyword>
<evidence type="ECO:0000256" key="10">
    <source>
        <dbReference type="ARBA" id="ARBA00069363"/>
    </source>
</evidence>
<dbReference type="PROSITE" id="PS00491">
    <property type="entry name" value="PROLINE_PEPTIDASE"/>
    <property type="match status" value="1"/>
</dbReference>
<evidence type="ECO:0000256" key="11">
    <source>
        <dbReference type="ARBA" id="ARBA00075356"/>
    </source>
</evidence>
<evidence type="ECO:0000259" key="13">
    <source>
        <dbReference type="SMART" id="SM01011"/>
    </source>
</evidence>
<dbReference type="InterPro" id="IPR001131">
    <property type="entry name" value="Peptidase_M24B_aminopep-P_CS"/>
</dbReference>
<dbReference type="NCBIfam" id="NF008131">
    <property type="entry name" value="PRK10879.1"/>
    <property type="match status" value="1"/>
</dbReference>